<dbReference type="SUPFAM" id="SSF54637">
    <property type="entry name" value="Thioesterase/thiol ester dehydrase-isomerase"/>
    <property type="match status" value="1"/>
</dbReference>
<evidence type="ECO:0000313" key="3">
    <source>
        <dbReference type="EMBL" id="GGN80675.1"/>
    </source>
</evidence>
<dbReference type="InterPro" id="IPR029069">
    <property type="entry name" value="HotDog_dom_sf"/>
</dbReference>
<dbReference type="InterPro" id="IPR002539">
    <property type="entry name" value="MaoC-like_dom"/>
</dbReference>
<dbReference type="InterPro" id="IPR039375">
    <property type="entry name" value="NodN-like"/>
</dbReference>
<dbReference type="EMBL" id="BMNE01000003">
    <property type="protein sequence ID" value="GGN80675.1"/>
    <property type="molecule type" value="Genomic_DNA"/>
</dbReference>
<sequence length="158" mass="17105">MHEFPDVPSFLAQVGTELGVSDWVEVVQERIDLFAEATGDHQWIHVDIARAAEGPFGGTIAHGYLTVSMVPVFLQQVYTIGQVASILNYGLDKVRFPHPVISGARVRGRIVLAAVEPATAGHKVTLSVTVEIEGVDKPACVAQVIHIVIAHEKHINVD</sequence>
<dbReference type="CDD" id="cd03450">
    <property type="entry name" value="NodN"/>
    <property type="match status" value="1"/>
</dbReference>
<feature type="domain" description="MaoC-like" evidence="2">
    <location>
        <begin position="12"/>
        <end position="130"/>
    </location>
</feature>
<dbReference type="PANTHER" id="PTHR42993">
    <property type="entry name" value="MAOC-LIKE DEHYDRATASE DOMAIN-CONTAINING PROTEIN"/>
    <property type="match status" value="1"/>
</dbReference>
<accession>A0ABQ2KF52</accession>
<dbReference type="Gene3D" id="3.10.129.10">
    <property type="entry name" value="Hotdog Thioesterase"/>
    <property type="match status" value="1"/>
</dbReference>
<keyword evidence="4" id="KW-1185">Reference proteome</keyword>
<proteinExistence type="inferred from homology"/>
<dbReference type="Proteomes" id="UP000658127">
    <property type="component" value="Unassembled WGS sequence"/>
</dbReference>
<organism evidence="3 4">
    <name type="scientific">Nocardia rhizosphaerihabitans</name>
    <dbReference type="NCBI Taxonomy" id="1691570"/>
    <lineage>
        <taxon>Bacteria</taxon>
        <taxon>Bacillati</taxon>
        <taxon>Actinomycetota</taxon>
        <taxon>Actinomycetes</taxon>
        <taxon>Mycobacteriales</taxon>
        <taxon>Nocardiaceae</taxon>
        <taxon>Nocardia</taxon>
    </lineage>
</organism>
<reference evidence="4" key="1">
    <citation type="journal article" date="2019" name="Int. J. Syst. Evol. Microbiol.">
        <title>The Global Catalogue of Microorganisms (GCM) 10K type strain sequencing project: providing services to taxonomists for standard genome sequencing and annotation.</title>
        <authorList>
            <consortium name="The Broad Institute Genomics Platform"/>
            <consortium name="The Broad Institute Genome Sequencing Center for Infectious Disease"/>
            <person name="Wu L."/>
            <person name="Ma J."/>
        </authorList>
    </citation>
    <scope>NUCLEOTIDE SEQUENCE [LARGE SCALE GENOMIC DNA]</scope>
    <source>
        <strain evidence="4">CGMCC 4.7329</strain>
    </source>
</reference>
<comment type="caution">
    <text evidence="3">The sequence shown here is derived from an EMBL/GenBank/DDBJ whole genome shotgun (WGS) entry which is preliminary data.</text>
</comment>
<name>A0ABQ2KF52_9NOCA</name>
<protein>
    <submittedName>
        <fullName evidence="3">MaoC family dehydratase</fullName>
    </submittedName>
</protein>
<dbReference type="Pfam" id="PF01575">
    <property type="entry name" value="MaoC_dehydratas"/>
    <property type="match status" value="1"/>
</dbReference>
<evidence type="ECO:0000256" key="1">
    <source>
        <dbReference type="ARBA" id="ARBA00005254"/>
    </source>
</evidence>
<evidence type="ECO:0000259" key="2">
    <source>
        <dbReference type="Pfam" id="PF01575"/>
    </source>
</evidence>
<comment type="similarity">
    <text evidence="1">Belongs to the enoyl-CoA hydratase/isomerase family.</text>
</comment>
<gene>
    <name evidence="3" type="ORF">GCM10011610_30260</name>
</gene>
<evidence type="ECO:0000313" key="4">
    <source>
        <dbReference type="Proteomes" id="UP000658127"/>
    </source>
</evidence>
<dbReference type="PANTHER" id="PTHR42993:SF1">
    <property type="entry name" value="MAOC-LIKE DEHYDRATASE DOMAIN-CONTAINING PROTEIN"/>
    <property type="match status" value="1"/>
</dbReference>